<feature type="domain" description="GFO/IDH/MocA-like oxidoreductase" evidence="2">
    <location>
        <begin position="142"/>
        <end position="251"/>
    </location>
</feature>
<dbReference type="Pfam" id="PF01408">
    <property type="entry name" value="GFO_IDH_MocA"/>
    <property type="match status" value="1"/>
</dbReference>
<dbReference type="RefSeq" id="WP_216457093.1">
    <property type="nucleotide sequence ID" value="NZ_JAHLQL010000003.1"/>
</dbReference>
<dbReference type="EMBL" id="JAHLQL010000003">
    <property type="protein sequence ID" value="MBU5592274.1"/>
    <property type="molecule type" value="Genomic_DNA"/>
</dbReference>
<dbReference type="InterPro" id="IPR000683">
    <property type="entry name" value="Gfo/Idh/MocA-like_OxRdtase_N"/>
</dbReference>
<gene>
    <name evidence="3" type="ORF">KQI89_10915</name>
</gene>
<organism evidence="3 4">
    <name type="scientific">Clostridium simiarum</name>
    <dbReference type="NCBI Taxonomy" id="2841506"/>
    <lineage>
        <taxon>Bacteria</taxon>
        <taxon>Bacillati</taxon>
        <taxon>Bacillota</taxon>
        <taxon>Clostridia</taxon>
        <taxon>Eubacteriales</taxon>
        <taxon>Clostridiaceae</taxon>
        <taxon>Clostridium</taxon>
    </lineage>
</organism>
<proteinExistence type="predicted"/>
<dbReference type="PANTHER" id="PTHR43054:SF1">
    <property type="entry name" value="SCYLLO-INOSITOL 2-DEHYDROGENASE (NADP(+)) IOLU"/>
    <property type="match status" value="1"/>
</dbReference>
<reference evidence="3 4" key="1">
    <citation type="submission" date="2021-06" db="EMBL/GenBank/DDBJ databases">
        <authorList>
            <person name="Sun Q."/>
            <person name="Li D."/>
        </authorList>
    </citation>
    <scope>NUCLEOTIDE SEQUENCE [LARGE SCALE GENOMIC DNA]</scope>
    <source>
        <strain evidence="3 4">MSJ-4</strain>
    </source>
</reference>
<dbReference type="InterPro" id="IPR055170">
    <property type="entry name" value="GFO_IDH_MocA-like_dom"/>
</dbReference>
<keyword evidence="4" id="KW-1185">Reference proteome</keyword>
<comment type="caution">
    <text evidence="3">The sequence shown here is derived from an EMBL/GenBank/DDBJ whole genome shotgun (WGS) entry which is preliminary data.</text>
</comment>
<sequence>MSKEAIRFGVVGTNNITEWFLNGSKNVKDFVLTAVYSRNKEKGKAFGEKYGVEQVFTDLEDMAKSDLIDAVYIASPNALHAEQTMLFLKHKKHVLCEKAFASNAKEVSKMVEAARSNNVLLMEAMKTTHLPNFKVLKDNLHRIGKVRRYFGSYCQYSSRYDKYKEGVVLNAFNPELSNGALMDIGVYCIHPMINLFGMPKEIKASGVMLKSGVDGEGSAVFKYEDMDAVVIYSKIANSYLPSEIQGEDGSIIIEKINNFQKVKIVLKNGLEEDLSQPHIEEDMCYELQEFVNLIKEGKVESNINSHQVSLSAMEVMDEIRRQIGLVFPADKNNS</sequence>
<feature type="domain" description="Gfo/Idh/MocA-like oxidoreductase N-terminal" evidence="1">
    <location>
        <begin position="6"/>
        <end position="123"/>
    </location>
</feature>
<dbReference type="Proteomes" id="UP000736583">
    <property type="component" value="Unassembled WGS sequence"/>
</dbReference>
<name>A0ABS6F199_9CLOT</name>
<evidence type="ECO:0000259" key="1">
    <source>
        <dbReference type="Pfam" id="PF01408"/>
    </source>
</evidence>
<dbReference type="Pfam" id="PF22725">
    <property type="entry name" value="GFO_IDH_MocA_C3"/>
    <property type="match status" value="1"/>
</dbReference>
<protein>
    <submittedName>
        <fullName evidence="3">Gfo/Idh/MocA family oxidoreductase</fullName>
    </submittedName>
</protein>
<accession>A0ABS6F199</accession>
<evidence type="ECO:0000259" key="2">
    <source>
        <dbReference type="Pfam" id="PF22725"/>
    </source>
</evidence>
<evidence type="ECO:0000313" key="3">
    <source>
        <dbReference type="EMBL" id="MBU5592274.1"/>
    </source>
</evidence>
<dbReference type="PANTHER" id="PTHR43054">
    <property type="match status" value="1"/>
</dbReference>
<evidence type="ECO:0000313" key="4">
    <source>
        <dbReference type="Proteomes" id="UP000736583"/>
    </source>
</evidence>